<dbReference type="InterPro" id="IPR002918">
    <property type="entry name" value="Lipase_EstA/Esterase_EstB"/>
</dbReference>
<accession>A0A1H6RSC8</accession>
<protein>
    <submittedName>
        <fullName evidence="1">Lipase (Class 2)</fullName>
    </submittedName>
</protein>
<evidence type="ECO:0000313" key="1">
    <source>
        <dbReference type="EMBL" id="SEI58649.1"/>
    </source>
</evidence>
<reference evidence="1 2" key="1">
    <citation type="submission" date="2016-10" db="EMBL/GenBank/DDBJ databases">
        <authorList>
            <person name="de Groot N.N."/>
        </authorList>
    </citation>
    <scope>NUCLEOTIDE SEQUENCE [LARGE SCALE GENOMIC DNA]</scope>
    <source>
        <strain evidence="1 2">DSM 22187</strain>
    </source>
</reference>
<dbReference type="SUPFAM" id="SSF53474">
    <property type="entry name" value="alpha/beta-Hydrolases"/>
    <property type="match status" value="1"/>
</dbReference>
<organism evidence="1 2">
    <name type="scientific">Halohasta litchfieldiae</name>
    <dbReference type="NCBI Taxonomy" id="1073996"/>
    <lineage>
        <taxon>Archaea</taxon>
        <taxon>Methanobacteriati</taxon>
        <taxon>Methanobacteriota</taxon>
        <taxon>Stenosarchaea group</taxon>
        <taxon>Halobacteria</taxon>
        <taxon>Halobacteriales</taxon>
        <taxon>Haloferacaceae</taxon>
        <taxon>Halohasta</taxon>
    </lineage>
</organism>
<dbReference type="STRING" id="1073996.SAMN05444271_10370"/>
<dbReference type="PANTHER" id="PTHR32015">
    <property type="entry name" value="FASTING INDUCED LIPASE"/>
    <property type="match status" value="1"/>
</dbReference>
<dbReference type="GO" id="GO:0016298">
    <property type="term" value="F:lipase activity"/>
    <property type="evidence" value="ECO:0007669"/>
    <property type="project" value="TreeGrafter"/>
</dbReference>
<keyword evidence="2" id="KW-1185">Reference proteome</keyword>
<sequence>MYPYIPACEHVFSLGISQSARYQQAMFDLCFSDTESTDRRSDHPSDRVDDAQLPWETAGQYGGWGGHEWFGTAPGTTQVPVVFVHGNQCDASDWTETCEQFIEAGYRGDDLWAITFAESTPTHAEMAAQLDEFVAELRSDTGAESVMVVAHSLGVTGVRYWLSERDRYDWVETFVGLAGANHGVSWATLCCKSGLDSGPFQVSGFLRDDYDRYTNHPLSELNDNETPGEIDYYTIRGRYDSLFWVDQASPRLDGAVENVVLPTDHNGVRDSAAAVERIFSWVTPDACGA</sequence>
<dbReference type="Proteomes" id="UP000198888">
    <property type="component" value="Unassembled WGS sequence"/>
</dbReference>
<dbReference type="KEGG" id="hae:halTADL_2548"/>
<dbReference type="Pfam" id="PF01674">
    <property type="entry name" value="Lipase_2"/>
    <property type="match status" value="1"/>
</dbReference>
<accession>A0A2H4Q4J3</accession>
<dbReference type="Gene3D" id="3.40.50.1820">
    <property type="entry name" value="alpha/beta hydrolase"/>
    <property type="match status" value="1"/>
</dbReference>
<proteinExistence type="predicted"/>
<dbReference type="InterPro" id="IPR029058">
    <property type="entry name" value="AB_hydrolase_fold"/>
</dbReference>
<dbReference type="PANTHER" id="PTHR32015:SF1">
    <property type="entry name" value="LIPASE"/>
    <property type="match status" value="1"/>
</dbReference>
<dbReference type="AlphaFoldDB" id="A0A1H6RSC8"/>
<gene>
    <name evidence="1" type="ORF">SAMN05444271_10370</name>
</gene>
<dbReference type="EMBL" id="FNYR01000003">
    <property type="protein sequence ID" value="SEI58649.1"/>
    <property type="molecule type" value="Genomic_DNA"/>
</dbReference>
<dbReference type="GO" id="GO:0016042">
    <property type="term" value="P:lipid catabolic process"/>
    <property type="evidence" value="ECO:0007669"/>
    <property type="project" value="InterPro"/>
</dbReference>
<name>A0A1H6RSC8_9EURY</name>
<evidence type="ECO:0000313" key="2">
    <source>
        <dbReference type="Proteomes" id="UP000198888"/>
    </source>
</evidence>